<evidence type="ECO:0000313" key="3">
    <source>
        <dbReference type="Proteomes" id="UP000479710"/>
    </source>
</evidence>
<organism evidence="2 3">
    <name type="scientific">Oryza meyeriana var. granulata</name>
    <dbReference type="NCBI Taxonomy" id="110450"/>
    <lineage>
        <taxon>Eukaryota</taxon>
        <taxon>Viridiplantae</taxon>
        <taxon>Streptophyta</taxon>
        <taxon>Embryophyta</taxon>
        <taxon>Tracheophyta</taxon>
        <taxon>Spermatophyta</taxon>
        <taxon>Magnoliopsida</taxon>
        <taxon>Liliopsida</taxon>
        <taxon>Poales</taxon>
        <taxon>Poaceae</taxon>
        <taxon>BOP clade</taxon>
        <taxon>Oryzoideae</taxon>
        <taxon>Oryzeae</taxon>
        <taxon>Oryzinae</taxon>
        <taxon>Oryza</taxon>
        <taxon>Oryza meyeriana</taxon>
    </lineage>
</organism>
<dbReference type="Proteomes" id="UP000479710">
    <property type="component" value="Unassembled WGS sequence"/>
</dbReference>
<dbReference type="AlphaFoldDB" id="A0A6G1FB48"/>
<comment type="caution">
    <text evidence="2">The sequence shown here is derived from an EMBL/GenBank/DDBJ whole genome shotgun (WGS) entry which is preliminary data.</text>
</comment>
<feature type="compositionally biased region" description="Low complexity" evidence="1">
    <location>
        <begin position="1"/>
        <end position="12"/>
    </location>
</feature>
<evidence type="ECO:0000256" key="1">
    <source>
        <dbReference type="SAM" id="MobiDB-lite"/>
    </source>
</evidence>
<proteinExistence type="predicted"/>
<keyword evidence="3" id="KW-1185">Reference proteome</keyword>
<accession>A0A6G1FB48</accession>
<dbReference type="EMBL" id="SPHZ02000001">
    <property type="protein sequence ID" value="KAF0934089.1"/>
    <property type="molecule type" value="Genomic_DNA"/>
</dbReference>
<evidence type="ECO:0000313" key="2">
    <source>
        <dbReference type="EMBL" id="KAF0934089.1"/>
    </source>
</evidence>
<protein>
    <submittedName>
        <fullName evidence="2">Uncharacterized protein</fullName>
    </submittedName>
</protein>
<name>A0A6G1FB48_9ORYZ</name>
<reference evidence="2 3" key="1">
    <citation type="submission" date="2019-11" db="EMBL/GenBank/DDBJ databases">
        <title>Whole genome sequence of Oryza granulata.</title>
        <authorList>
            <person name="Li W."/>
        </authorList>
    </citation>
    <scope>NUCLEOTIDE SEQUENCE [LARGE SCALE GENOMIC DNA]</scope>
    <source>
        <strain evidence="3">cv. Menghai</strain>
        <tissue evidence="2">Leaf</tissue>
    </source>
</reference>
<gene>
    <name evidence="2" type="ORF">E2562_022761</name>
</gene>
<feature type="compositionally biased region" description="Acidic residues" evidence="1">
    <location>
        <begin position="37"/>
        <end position="46"/>
    </location>
</feature>
<sequence>MADSGGHQAAAANGGGDQAEAMAENGDNQAAAANGEDQAEGMEDNGDNQAAAANRGDQAEGMEANGAGGNGGGIPAQDEGSHAVDVAAEYWAAGDVDAGARRPTAVRRVAEEALYEVLLRMPAAEVARCSTV</sequence>
<feature type="region of interest" description="Disordered" evidence="1">
    <location>
        <begin position="1"/>
        <end position="81"/>
    </location>
</feature>